<dbReference type="PROSITE" id="PS50048">
    <property type="entry name" value="ZN2_CY6_FUNGAL_2"/>
    <property type="match status" value="1"/>
</dbReference>
<sequence length="328" mass="36498">MEPFRPILPANASDRPGSFTEASSALSGTNETVRRRRKVFEKPALIACVACRRTRVKCNGNPPETCDRCRKDDILHELAQARAWSQGLEQRNRDLSTILDIMARQASHPEITTRLLAGEDAGSILAWLSTHSEVTVPPQRAKGLDESVENAINNILYIHGIDSSTLAEQRPRWTSVTTNSAFLDHLVGLYLHNTEADFLLFRAETFMQSYMYGDSDICSSTLLNAICSMACKFLNTEILAPEDRANVTFIQSAFMKEAQSSINLGDSQNMAVIQAMTIMHLVDLSNAQARVASTWLKTAAEALQNLEAEMKMTADFDLTRWTIHSLDT</sequence>
<dbReference type="CDD" id="cd12148">
    <property type="entry name" value="fungal_TF_MHR"/>
    <property type="match status" value="1"/>
</dbReference>
<dbReference type="OrthoDB" id="2162761at2759"/>
<dbReference type="Proteomes" id="UP000664169">
    <property type="component" value="Unassembled WGS sequence"/>
</dbReference>
<name>A0A8H3FCV3_9LECA</name>
<dbReference type="InterPro" id="IPR053187">
    <property type="entry name" value="Notoamide_regulator"/>
</dbReference>
<dbReference type="AlphaFoldDB" id="A0A8H3FCV3"/>
<evidence type="ECO:0000256" key="1">
    <source>
        <dbReference type="ARBA" id="ARBA00023242"/>
    </source>
</evidence>
<protein>
    <recommendedName>
        <fullName evidence="3">Zn(2)-C6 fungal-type domain-containing protein</fullName>
    </recommendedName>
</protein>
<organism evidence="4 5">
    <name type="scientific">Gomphillus americanus</name>
    <dbReference type="NCBI Taxonomy" id="1940652"/>
    <lineage>
        <taxon>Eukaryota</taxon>
        <taxon>Fungi</taxon>
        <taxon>Dikarya</taxon>
        <taxon>Ascomycota</taxon>
        <taxon>Pezizomycotina</taxon>
        <taxon>Lecanoromycetes</taxon>
        <taxon>OSLEUM clade</taxon>
        <taxon>Ostropomycetidae</taxon>
        <taxon>Ostropales</taxon>
        <taxon>Graphidaceae</taxon>
        <taxon>Gomphilloideae</taxon>
        <taxon>Gomphillus</taxon>
    </lineage>
</organism>
<feature type="compositionally biased region" description="Polar residues" evidence="2">
    <location>
        <begin position="20"/>
        <end position="30"/>
    </location>
</feature>
<feature type="domain" description="Zn(2)-C6 fungal-type" evidence="3">
    <location>
        <begin position="47"/>
        <end position="71"/>
    </location>
</feature>
<dbReference type="InterPro" id="IPR036864">
    <property type="entry name" value="Zn2-C6_fun-type_DNA-bd_sf"/>
</dbReference>
<dbReference type="InterPro" id="IPR001138">
    <property type="entry name" value="Zn2Cys6_DnaBD"/>
</dbReference>
<dbReference type="SUPFAM" id="SSF57701">
    <property type="entry name" value="Zn2/Cys6 DNA-binding domain"/>
    <property type="match status" value="1"/>
</dbReference>
<feature type="region of interest" description="Disordered" evidence="2">
    <location>
        <begin position="1"/>
        <end position="30"/>
    </location>
</feature>
<comment type="caution">
    <text evidence="4">The sequence shown here is derived from an EMBL/GenBank/DDBJ whole genome shotgun (WGS) entry which is preliminary data.</text>
</comment>
<dbReference type="CDD" id="cd00067">
    <property type="entry name" value="GAL4"/>
    <property type="match status" value="1"/>
</dbReference>
<evidence type="ECO:0000313" key="5">
    <source>
        <dbReference type="Proteomes" id="UP000664169"/>
    </source>
</evidence>
<evidence type="ECO:0000313" key="4">
    <source>
        <dbReference type="EMBL" id="CAF9918486.1"/>
    </source>
</evidence>
<keyword evidence="5" id="KW-1185">Reference proteome</keyword>
<dbReference type="PANTHER" id="PTHR47256">
    <property type="entry name" value="ZN(II)2CYS6 TRANSCRIPTION FACTOR (EUROFUNG)-RELATED"/>
    <property type="match status" value="1"/>
</dbReference>
<gene>
    <name evidence="4" type="ORF">GOMPHAMPRED_001531</name>
</gene>
<proteinExistence type="predicted"/>
<evidence type="ECO:0000259" key="3">
    <source>
        <dbReference type="PROSITE" id="PS50048"/>
    </source>
</evidence>
<dbReference type="EMBL" id="CAJPDQ010000013">
    <property type="protein sequence ID" value="CAF9918486.1"/>
    <property type="molecule type" value="Genomic_DNA"/>
</dbReference>
<dbReference type="Pfam" id="PF00172">
    <property type="entry name" value="Zn_clus"/>
    <property type="match status" value="1"/>
</dbReference>
<dbReference type="GO" id="GO:0000981">
    <property type="term" value="F:DNA-binding transcription factor activity, RNA polymerase II-specific"/>
    <property type="evidence" value="ECO:0007669"/>
    <property type="project" value="InterPro"/>
</dbReference>
<dbReference type="PANTHER" id="PTHR47256:SF1">
    <property type="entry name" value="ZN(II)2CYS6 TRANSCRIPTION FACTOR (EUROFUNG)"/>
    <property type="match status" value="1"/>
</dbReference>
<dbReference type="Gene3D" id="4.10.240.10">
    <property type="entry name" value="Zn(2)-C6 fungal-type DNA-binding domain"/>
    <property type="match status" value="1"/>
</dbReference>
<reference evidence="4" key="1">
    <citation type="submission" date="2021-03" db="EMBL/GenBank/DDBJ databases">
        <authorList>
            <person name="Tagirdzhanova G."/>
        </authorList>
    </citation>
    <scope>NUCLEOTIDE SEQUENCE</scope>
</reference>
<keyword evidence="1" id="KW-0539">Nucleus</keyword>
<accession>A0A8H3FCV3</accession>
<dbReference type="GO" id="GO:0008270">
    <property type="term" value="F:zinc ion binding"/>
    <property type="evidence" value="ECO:0007669"/>
    <property type="project" value="InterPro"/>
</dbReference>
<evidence type="ECO:0000256" key="2">
    <source>
        <dbReference type="SAM" id="MobiDB-lite"/>
    </source>
</evidence>